<name>A0A1A8Z8F3_PLAOA</name>
<evidence type="ECO:0000313" key="2">
    <source>
        <dbReference type="EMBL" id="SBT40146.1"/>
    </source>
</evidence>
<dbReference type="AlphaFoldDB" id="A0A1A8Z8F3"/>
<proteinExistence type="predicted"/>
<dbReference type="Proteomes" id="UP000078550">
    <property type="component" value="Unassembled WGS sequence"/>
</dbReference>
<keyword evidence="4" id="KW-1185">Reference proteome</keyword>
<protein>
    <submittedName>
        <fullName evidence="2">Transcription factor with AP2 domain(S), putative (ApiAP2)</fullName>
    </submittedName>
</protein>
<reference evidence="2" key="1">
    <citation type="submission" date="2016-05" db="EMBL/GenBank/DDBJ databases">
        <authorList>
            <person name="Lavstsen T."/>
            <person name="Jespersen J.S."/>
        </authorList>
    </citation>
    <scope>NUCLEOTIDE SEQUENCE [LARGE SCALE GENOMIC DNA]</scope>
</reference>
<reference evidence="3 4" key="2">
    <citation type="submission" date="2016-05" db="EMBL/GenBank/DDBJ databases">
        <authorList>
            <person name="Naeem Raeece"/>
        </authorList>
    </citation>
    <scope>NUCLEOTIDE SEQUENCE [LARGE SCALE GENOMIC DNA]</scope>
</reference>
<evidence type="ECO:0000313" key="4">
    <source>
        <dbReference type="Proteomes" id="UP000078555"/>
    </source>
</evidence>
<dbReference type="EMBL" id="FLRD01000112">
    <property type="protein sequence ID" value="SBT39645.1"/>
    <property type="molecule type" value="Genomic_DNA"/>
</dbReference>
<dbReference type="Proteomes" id="UP000078555">
    <property type="component" value="Unassembled WGS sequence"/>
</dbReference>
<accession>A0A1A8Z8F3</accession>
<sequence length="91" mass="10806">MSCAVDVDKYCEEKISSHICYHPHLSASLHARPGKFYPILSPRFCPPRFCPPRFFPPRFFPPRFCPPRFLPPRFFSPRFFPFFLFPHISTV</sequence>
<evidence type="ECO:0000313" key="3">
    <source>
        <dbReference type="Proteomes" id="UP000078550"/>
    </source>
</evidence>
<dbReference type="EMBL" id="FLRE01000151">
    <property type="protein sequence ID" value="SBT40146.1"/>
    <property type="molecule type" value="Genomic_DNA"/>
</dbReference>
<organism evidence="2 3">
    <name type="scientific">Plasmodium ovale wallikeri</name>
    <dbReference type="NCBI Taxonomy" id="864142"/>
    <lineage>
        <taxon>Eukaryota</taxon>
        <taxon>Sar</taxon>
        <taxon>Alveolata</taxon>
        <taxon>Apicomplexa</taxon>
        <taxon>Aconoidasida</taxon>
        <taxon>Haemosporida</taxon>
        <taxon>Plasmodiidae</taxon>
        <taxon>Plasmodium</taxon>
        <taxon>Plasmodium (Plasmodium)</taxon>
    </lineage>
</organism>
<gene>
    <name evidence="1" type="ORF">POVWA1_040380</name>
    <name evidence="2" type="ORF">POVWA2_039140</name>
</gene>
<evidence type="ECO:0000313" key="1">
    <source>
        <dbReference type="EMBL" id="SBT39645.1"/>
    </source>
</evidence>